<accession>A0A6V7KEA7</accession>
<dbReference type="GO" id="GO:0005886">
    <property type="term" value="C:plasma membrane"/>
    <property type="evidence" value="ECO:0007669"/>
    <property type="project" value="TreeGrafter"/>
</dbReference>
<dbReference type="InterPro" id="IPR037143">
    <property type="entry name" value="4-PPantetheinyl_Trfase_dom_sf"/>
</dbReference>
<dbReference type="PANTHER" id="PTHR38096:SF1">
    <property type="entry name" value="ENTEROBACTIN SYNTHASE COMPONENT D"/>
    <property type="match status" value="1"/>
</dbReference>
<sequence length="245" mass="27604">MTISAFIGNIEWMTLPLPNSEAVYPGFCAYCRFNPEAYHDTLYHRIDVPLSAELVRSVPKRRAEFLAGRYLARHVLEKLGINQFTLLSGQDRSPVWPEHLCGSLSHNKDSVLCAIHRRSDVFSGVGVDVETLMSDDGAASLWPGIVGDEECQWLQGVDMPFCQALTLSFSAKESLFKAIYPSVQHYFDFLDAQITVLNQAQQVFELQLQTTLTPEFPTGRRFKGVYRMMADKVTTFLCLEPSKAV</sequence>
<dbReference type="SUPFAM" id="SSF56214">
    <property type="entry name" value="4'-phosphopantetheinyl transferase"/>
    <property type="match status" value="1"/>
</dbReference>
<dbReference type="InterPro" id="IPR008278">
    <property type="entry name" value="4-PPantetheinyl_Trfase_dom"/>
</dbReference>
<protein>
    <recommendedName>
        <fullName evidence="2">L-aminoadipate-semialdehyde dehydrogenase-phosphopantetheinyl transferase</fullName>
    </recommendedName>
    <alternativeName>
        <fullName evidence="4">4'-phosphopantetheinyl transferase</fullName>
    </alternativeName>
    <alternativeName>
        <fullName evidence="5">Alpha-aminoadipic semialdehyde dehydrogenase-phosphopantetheinyl transferase</fullName>
    </alternativeName>
</protein>
<evidence type="ECO:0000259" key="9">
    <source>
        <dbReference type="Pfam" id="PF17837"/>
    </source>
</evidence>
<dbReference type="GO" id="GO:0009366">
    <property type="term" value="C:enterobactin synthetase complex"/>
    <property type="evidence" value="ECO:0007669"/>
    <property type="project" value="InterPro"/>
</dbReference>
<dbReference type="GO" id="GO:0009239">
    <property type="term" value="P:enterobactin biosynthetic process"/>
    <property type="evidence" value="ECO:0007669"/>
    <property type="project" value="InterPro"/>
</dbReference>
<dbReference type="InterPro" id="IPR003542">
    <property type="entry name" value="Enbac_synth_compD-like"/>
</dbReference>
<evidence type="ECO:0000256" key="3">
    <source>
        <dbReference type="ARBA" id="ARBA00022679"/>
    </source>
</evidence>
<evidence type="ECO:0000256" key="2">
    <source>
        <dbReference type="ARBA" id="ARBA00016301"/>
    </source>
</evidence>
<comment type="catalytic activity">
    <reaction evidence="7">
        <text>apo-[ACP] + acetyl-CoA = acetyl-[ACP] + adenosine 3',5'-bisphosphate + H(+)</text>
        <dbReference type="Rhea" id="RHEA:46564"/>
        <dbReference type="Rhea" id="RHEA-COMP:9621"/>
        <dbReference type="Rhea" id="RHEA-COMP:9690"/>
        <dbReference type="ChEBI" id="CHEBI:15378"/>
        <dbReference type="ChEBI" id="CHEBI:29999"/>
        <dbReference type="ChEBI" id="CHEBI:57288"/>
        <dbReference type="ChEBI" id="CHEBI:58343"/>
        <dbReference type="ChEBI" id="CHEBI:78446"/>
    </reaction>
    <physiologicalReaction direction="left-to-right" evidence="7">
        <dbReference type="Rhea" id="RHEA:46565"/>
    </physiologicalReaction>
</comment>
<gene>
    <name evidence="10" type="ORF">BBRV_LOCUS76542</name>
</gene>
<dbReference type="Gene3D" id="3.90.470.20">
    <property type="entry name" value="4'-phosphopantetheinyl transferase domain"/>
    <property type="match status" value="1"/>
</dbReference>
<feature type="domain" description="4'-phosphopantetheinyl transferase" evidence="8">
    <location>
        <begin position="124"/>
        <end position="208"/>
    </location>
</feature>
<dbReference type="PANTHER" id="PTHR38096">
    <property type="entry name" value="ENTEROBACTIN SYNTHASE COMPONENT D"/>
    <property type="match status" value="1"/>
</dbReference>
<dbReference type="Pfam" id="PF17837">
    <property type="entry name" value="4PPT_N"/>
    <property type="match status" value="1"/>
</dbReference>
<feature type="domain" description="4'-phosphopantetheinyl transferase N-terminal" evidence="9">
    <location>
        <begin position="55"/>
        <end position="115"/>
    </location>
</feature>
<organism evidence="10">
    <name type="scientific">Bracon brevicornis</name>
    <dbReference type="NCBI Taxonomy" id="1563983"/>
    <lineage>
        <taxon>Eukaryota</taxon>
        <taxon>Metazoa</taxon>
        <taxon>Ecdysozoa</taxon>
        <taxon>Arthropoda</taxon>
        <taxon>Hexapoda</taxon>
        <taxon>Insecta</taxon>
        <taxon>Pterygota</taxon>
        <taxon>Neoptera</taxon>
        <taxon>Endopterygota</taxon>
        <taxon>Hymenoptera</taxon>
        <taxon>Apocrita</taxon>
        <taxon>Ichneumonoidea</taxon>
        <taxon>Braconidae</taxon>
        <taxon>Braconinae</taxon>
        <taxon>Bracon</taxon>
    </lineage>
</organism>
<evidence type="ECO:0000256" key="5">
    <source>
        <dbReference type="ARBA" id="ARBA00033443"/>
    </source>
</evidence>
<evidence type="ECO:0000259" key="8">
    <source>
        <dbReference type="Pfam" id="PF01648"/>
    </source>
</evidence>
<keyword evidence="3" id="KW-0808">Transferase</keyword>
<dbReference type="Pfam" id="PF01648">
    <property type="entry name" value="ACPS"/>
    <property type="match status" value="1"/>
</dbReference>
<reference evidence="10" key="1">
    <citation type="submission" date="2020-07" db="EMBL/GenBank/DDBJ databases">
        <authorList>
            <person name="Ferguson B K."/>
        </authorList>
    </citation>
    <scope>NUCLEOTIDE SEQUENCE</scope>
    <source>
        <strain evidence="10">L06</strain>
    </source>
</reference>
<evidence type="ECO:0000256" key="7">
    <source>
        <dbReference type="ARBA" id="ARBA00048794"/>
    </source>
</evidence>
<evidence type="ECO:0000256" key="1">
    <source>
        <dbReference type="ARBA" id="ARBA00006195"/>
    </source>
</evidence>
<dbReference type="InterPro" id="IPR041354">
    <property type="entry name" value="4PPT_N"/>
</dbReference>
<comment type="similarity">
    <text evidence="1">Belongs to the P-Pant transferase superfamily. AcpS family.</text>
</comment>
<comment type="catalytic activity">
    <reaction evidence="6">
        <text>apo-[ACP] + CoA = holo-[ACP] + adenosine 3',5'-bisphosphate + H(+)</text>
        <dbReference type="Rhea" id="RHEA:12068"/>
        <dbReference type="Rhea" id="RHEA-COMP:9685"/>
        <dbReference type="Rhea" id="RHEA-COMP:9690"/>
        <dbReference type="ChEBI" id="CHEBI:15378"/>
        <dbReference type="ChEBI" id="CHEBI:29999"/>
        <dbReference type="ChEBI" id="CHEBI:57287"/>
        <dbReference type="ChEBI" id="CHEBI:58343"/>
        <dbReference type="ChEBI" id="CHEBI:64479"/>
        <dbReference type="EC" id="2.7.8.7"/>
    </reaction>
    <physiologicalReaction direction="left-to-right" evidence="6">
        <dbReference type="Rhea" id="RHEA:12069"/>
    </physiologicalReaction>
</comment>
<name>A0A6V7KEA7_9HYME</name>
<proteinExistence type="inferred from homology"/>
<dbReference type="GO" id="GO:0008897">
    <property type="term" value="F:holo-[acyl-carrier-protein] synthase activity"/>
    <property type="evidence" value="ECO:0007669"/>
    <property type="project" value="UniProtKB-EC"/>
</dbReference>
<dbReference type="EMBL" id="CADCXW020000114">
    <property type="protein sequence ID" value="CAD1562163.1"/>
    <property type="molecule type" value="Genomic_DNA"/>
</dbReference>
<evidence type="ECO:0000256" key="4">
    <source>
        <dbReference type="ARBA" id="ARBA00030484"/>
    </source>
</evidence>
<dbReference type="PRINTS" id="PR01399">
    <property type="entry name" value="ENTSNTHTASED"/>
</dbReference>
<evidence type="ECO:0000256" key="6">
    <source>
        <dbReference type="ARBA" id="ARBA00048641"/>
    </source>
</evidence>
<dbReference type="AlphaFoldDB" id="A0A6V7KEA7"/>
<evidence type="ECO:0000313" key="10">
    <source>
        <dbReference type="EMBL" id="CAD1562163.1"/>
    </source>
</evidence>
<dbReference type="GO" id="GO:0000287">
    <property type="term" value="F:magnesium ion binding"/>
    <property type="evidence" value="ECO:0007669"/>
    <property type="project" value="InterPro"/>
</dbReference>